<dbReference type="InterPro" id="IPR050109">
    <property type="entry name" value="HTH-type_TetR-like_transc_reg"/>
</dbReference>
<gene>
    <name evidence="6" type="ORF">FK531_19545</name>
</gene>
<dbReference type="Gene3D" id="1.10.357.10">
    <property type="entry name" value="Tetracycline Repressor, domain 2"/>
    <property type="match status" value="1"/>
</dbReference>
<name>A0A541B162_9NOCA</name>
<keyword evidence="2 4" id="KW-0238">DNA-binding</keyword>
<dbReference type="PANTHER" id="PTHR30055">
    <property type="entry name" value="HTH-TYPE TRANSCRIPTIONAL REGULATOR RUTR"/>
    <property type="match status" value="1"/>
</dbReference>
<dbReference type="Proteomes" id="UP000316256">
    <property type="component" value="Unassembled WGS sequence"/>
</dbReference>
<dbReference type="EMBL" id="VIGH01000009">
    <property type="protein sequence ID" value="TQF66060.1"/>
    <property type="molecule type" value="Genomic_DNA"/>
</dbReference>
<dbReference type="Pfam" id="PF00440">
    <property type="entry name" value="TetR_N"/>
    <property type="match status" value="1"/>
</dbReference>
<dbReference type="GO" id="GO:0000976">
    <property type="term" value="F:transcription cis-regulatory region binding"/>
    <property type="evidence" value="ECO:0007669"/>
    <property type="project" value="TreeGrafter"/>
</dbReference>
<dbReference type="InterPro" id="IPR009057">
    <property type="entry name" value="Homeodomain-like_sf"/>
</dbReference>
<organism evidence="6 7">
    <name type="scientific">Rhodococcus spelaei</name>
    <dbReference type="NCBI Taxonomy" id="2546320"/>
    <lineage>
        <taxon>Bacteria</taxon>
        <taxon>Bacillati</taxon>
        <taxon>Actinomycetota</taxon>
        <taxon>Actinomycetes</taxon>
        <taxon>Mycobacteriales</taxon>
        <taxon>Nocardiaceae</taxon>
        <taxon>Rhodococcus</taxon>
    </lineage>
</organism>
<dbReference type="Pfam" id="PF18556">
    <property type="entry name" value="TetR_C_35"/>
    <property type="match status" value="1"/>
</dbReference>
<dbReference type="AlphaFoldDB" id="A0A541B162"/>
<evidence type="ECO:0000313" key="7">
    <source>
        <dbReference type="Proteomes" id="UP000316256"/>
    </source>
</evidence>
<dbReference type="PANTHER" id="PTHR30055:SF234">
    <property type="entry name" value="HTH-TYPE TRANSCRIPTIONAL REGULATOR BETI"/>
    <property type="match status" value="1"/>
</dbReference>
<evidence type="ECO:0000256" key="4">
    <source>
        <dbReference type="PROSITE-ProRule" id="PRU00335"/>
    </source>
</evidence>
<keyword evidence="7" id="KW-1185">Reference proteome</keyword>
<evidence type="ECO:0000259" key="5">
    <source>
        <dbReference type="PROSITE" id="PS50977"/>
    </source>
</evidence>
<dbReference type="OrthoDB" id="4371863at2"/>
<protein>
    <submittedName>
        <fullName evidence="6">TetR/AcrR family transcriptional regulator</fullName>
    </submittedName>
</protein>
<dbReference type="PROSITE" id="PS50977">
    <property type="entry name" value="HTH_TETR_2"/>
    <property type="match status" value="1"/>
</dbReference>
<evidence type="ECO:0000256" key="2">
    <source>
        <dbReference type="ARBA" id="ARBA00023125"/>
    </source>
</evidence>
<evidence type="ECO:0000313" key="6">
    <source>
        <dbReference type="EMBL" id="TQF66060.1"/>
    </source>
</evidence>
<accession>A0A541B162</accession>
<comment type="caution">
    <text evidence="6">The sequence shown here is derived from an EMBL/GenBank/DDBJ whole genome shotgun (WGS) entry which is preliminary data.</text>
</comment>
<evidence type="ECO:0000256" key="1">
    <source>
        <dbReference type="ARBA" id="ARBA00023015"/>
    </source>
</evidence>
<keyword evidence="3" id="KW-0804">Transcription</keyword>
<dbReference type="RefSeq" id="WP_142102332.1">
    <property type="nucleotide sequence ID" value="NZ_VIGH01000009.1"/>
</dbReference>
<dbReference type="GO" id="GO:0003700">
    <property type="term" value="F:DNA-binding transcription factor activity"/>
    <property type="evidence" value="ECO:0007669"/>
    <property type="project" value="TreeGrafter"/>
</dbReference>
<feature type="DNA-binding region" description="H-T-H motif" evidence="4">
    <location>
        <begin position="36"/>
        <end position="55"/>
    </location>
</feature>
<evidence type="ECO:0000256" key="3">
    <source>
        <dbReference type="ARBA" id="ARBA00023163"/>
    </source>
</evidence>
<dbReference type="InterPro" id="IPR040611">
    <property type="entry name" value="AlkX_C"/>
</dbReference>
<keyword evidence="1" id="KW-0805">Transcription regulation</keyword>
<reference evidence="6 7" key="1">
    <citation type="submission" date="2019-06" db="EMBL/GenBank/DDBJ databases">
        <title>Rhodococcus spaelei sp. nov., isolated from a cave.</title>
        <authorList>
            <person name="Lee S.D."/>
        </authorList>
    </citation>
    <scope>NUCLEOTIDE SEQUENCE [LARGE SCALE GENOMIC DNA]</scope>
    <source>
        <strain evidence="6 7">C9-5</strain>
    </source>
</reference>
<sequence>MTNRVPYQQATRTLLRESVLGAMRDLLADKDWSEVTMTDVAAGAGVSRQTVYNEFKSRQGLAQAYALQLADRFVGAVEDAVYANVGAPHTALVAAFTTFFRQSAADPLVHSLLTGEAKPDLLRLITTDSAPLLERASSRLAATLERSWIQATPSEAGLLGRGIVRLAISYISMPPDSDEGVAEDLARLFVPFIEAIAPAATEPIALPSILPTRRGR</sequence>
<dbReference type="SUPFAM" id="SSF46689">
    <property type="entry name" value="Homeodomain-like"/>
    <property type="match status" value="1"/>
</dbReference>
<feature type="domain" description="HTH tetR-type" evidence="5">
    <location>
        <begin position="13"/>
        <end position="73"/>
    </location>
</feature>
<dbReference type="PRINTS" id="PR00455">
    <property type="entry name" value="HTHTETR"/>
</dbReference>
<proteinExistence type="predicted"/>
<dbReference type="InterPro" id="IPR001647">
    <property type="entry name" value="HTH_TetR"/>
</dbReference>